<dbReference type="EMBL" id="JANCMW010000004">
    <property type="protein sequence ID" value="MDF0750322.1"/>
    <property type="molecule type" value="Genomic_DNA"/>
</dbReference>
<evidence type="ECO:0000256" key="1">
    <source>
        <dbReference type="SAM" id="MobiDB-lite"/>
    </source>
</evidence>
<feature type="region of interest" description="Disordered" evidence="1">
    <location>
        <begin position="87"/>
        <end position="109"/>
    </location>
</feature>
<evidence type="ECO:0000313" key="3">
    <source>
        <dbReference type="Proteomes" id="UP001143391"/>
    </source>
</evidence>
<sequence length="109" mass="11044">MMGLSLRNFWAIVFVAVALFLLAGVPAAEGSEVPAFTVVDDSTELIADTATDTSAIQSDARALQRLPESPGGVIAKVTSETKVTDNAKETPLGGAVGSASTGIRGPTPA</sequence>
<gene>
    <name evidence="2" type="ORF">NLU14_08770</name>
</gene>
<keyword evidence="3" id="KW-1185">Reference proteome</keyword>
<reference evidence="2" key="1">
    <citation type="submission" date="2022-07" db="EMBL/GenBank/DDBJ databases">
        <title>Marinobacter iranensis a new bacterium isolate from a hipersaline lake in Iran.</title>
        <authorList>
            <person name="Mohammad A.M.A."/>
            <person name="Cristina S.-P."/>
            <person name="Antonio V."/>
        </authorList>
    </citation>
    <scope>NUCLEOTIDE SEQUENCE</scope>
    <source>
        <strain evidence="2">71-i</strain>
    </source>
</reference>
<dbReference type="Proteomes" id="UP001143391">
    <property type="component" value="Unassembled WGS sequence"/>
</dbReference>
<evidence type="ECO:0008006" key="4">
    <source>
        <dbReference type="Google" id="ProtNLM"/>
    </source>
</evidence>
<comment type="caution">
    <text evidence="2">The sequence shown here is derived from an EMBL/GenBank/DDBJ whole genome shotgun (WGS) entry which is preliminary data.</text>
</comment>
<proteinExistence type="predicted"/>
<protein>
    <recommendedName>
        <fullName evidence="4">Secreted protein</fullName>
    </recommendedName>
</protein>
<organism evidence="2 3">
    <name type="scientific">Marinobacter iranensis</name>
    <dbReference type="NCBI Taxonomy" id="2962607"/>
    <lineage>
        <taxon>Bacteria</taxon>
        <taxon>Pseudomonadati</taxon>
        <taxon>Pseudomonadota</taxon>
        <taxon>Gammaproteobacteria</taxon>
        <taxon>Pseudomonadales</taxon>
        <taxon>Marinobacteraceae</taxon>
        <taxon>Marinobacter</taxon>
    </lineage>
</organism>
<dbReference type="RefSeq" id="WP_275705853.1">
    <property type="nucleotide sequence ID" value="NZ_JANCMW010000004.1"/>
</dbReference>
<name>A0ABT5Y9H1_9GAMM</name>
<accession>A0ABT5Y9H1</accession>
<evidence type="ECO:0000313" key="2">
    <source>
        <dbReference type="EMBL" id="MDF0750322.1"/>
    </source>
</evidence>